<dbReference type="InterPro" id="IPR013022">
    <property type="entry name" value="Xyl_isomerase-like_TIM-brl"/>
</dbReference>
<dbReference type="GO" id="GO:0016853">
    <property type="term" value="F:isomerase activity"/>
    <property type="evidence" value="ECO:0007669"/>
    <property type="project" value="UniProtKB-KW"/>
</dbReference>
<dbReference type="Proteomes" id="UP000316095">
    <property type="component" value="Unassembled WGS sequence"/>
</dbReference>
<protein>
    <submittedName>
        <fullName evidence="2">Xylose isomerase-like TIM barrel</fullName>
    </submittedName>
</protein>
<dbReference type="InterPro" id="IPR006311">
    <property type="entry name" value="TAT_signal"/>
</dbReference>
<dbReference type="InterPro" id="IPR036237">
    <property type="entry name" value="Xyl_isomerase-like_sf"/>
</dbReference>
<dbReference type="Pfam" id="PF01261">
    <property type="entry name" value="AP_endonuc_2"/>
    <property type="match status" value="1"/>
</dbReference>
<dbReference type="PANTHER" id="PTHR12110">
    <property type="entry name" value="HYDROXYPYRUVATE ISOMERASE"/>
    <property type="match status" value="1"/>
</dbReference>
<evidence type="ECO:0000259" key="1">
    <source>
        <dbReference type="Pfam" id="PF01261"/>
    </source>
</evidence>
<keyword evidence="2" id="KW-0413">Isomerase</keyword>
<gene>
    <name evidence="2" type="ORF">Pan54_52970</name>
</gene>
<dbReference type="PANTHER" id="PTHR12110:SF21">
    <property type="entry name" value="XYLOSE ISOMERASE-LIKE TIM BARREL DOMAIN-CONTAINING PROTEIN"/>
    <property type="match status" value="1"/>
</dbReference>
<proteinExistence type="predicted"/>
<dbReference type="AlphaFoldDB" id="A0A5C5XQ45"/>
<dbReference type="RefSeq" id="WP_207310222.1">
    <property type="nucleotide sequence ID" value="NZ_SJPG01000001.1"/>
</dbReference>
<evidence type="ECO:0000313" key="2">
    <source>
        <dbReference type="EMBL" id="TWT64533.1"/>
    </source>
</evidence>
<dbReference type="Gene3D" id="3.20.20.150">
    <property type="entry name" value="Divalent-metal-dependent TIM barrel enzymes"/>
    <property type="match status" value="1"/>
</dbReference>
<name>A0A5C5XQ45_9PLAN</name>
<evidence type="ECO:0000313" key="3">
    <source>
        <dbReference type="Proteomes" id="UP000316095"/>
    </source>
</evidence>
<comment type="caution">
    <text evidence="2">The sequence shown here is derived from an EMBL/GenBank/DDBJ whole genome shotgun (WGS) entry which is preliminary data.</text>
</comment>
<dbReference type="EMBL" id="SJPG01000001">
    <property type="protein sequence ID" value="TWT64533.1"/>
    <property type="molecule type" value="Genomic_DNA"/>
</dbReference>
<accession>A0A5C5XQ45</accession>
<sequence>MSIQNDSLSRRAFCGTMAAGLSAALLPDSSWAATNEFQLKYLVGSCMYGYKPLTEIIAEVPKTGSNAIDLWPKVHGNQREQVDEIGVEKTRELLKKHNVNLGCITQYKLGPFGLQDEMRFANSFGCQTMVTGGKGPRGLTGGDLKKAVATFLEELKPHLEVAEETGVTIAIENHGNNLIESPDSLKWLAELRPSNNLGIALAPYHLPQDPELLAQLIRDLDDSISVFYAWQHGMGCMTKLPKEQELLQLPGRGSLDFAPLLAALKTIQYSGWTEIFMHPVPRGIPILEETSAVTAEINRSREYLKKLL</sequence>
<feature type="domain" description="Xylose isomerase-like TIM barrel" evidence="1">
    <location>
        <begin position="59"/>
        <end position="275"/>
    </location>
</feature>
<keyword evidence="3" id="KW-1185">Reference proteome</keyword>
<dbReference type="InterPro" id="IPR050312">
    <property type="entry name" value="IolE/XylAMocC-like"/>
</dbReference>
<organism evidence="2 3">
    <name type="scientific">Rubinisphaera italica</name>
    <dbReference type="NCBI Taxonomy" id="2527969"/>
    <lineage>
        <taxon>Bacteria</taxon>
        <taxon>Pseudomonadati</taxon>
        <taxon>Planctomycetota</taxon>
        <taxon>Planctomycetia</taxon>
        <taxon>Planctomycetales</taxon>
        <taxon>Planctomycetaceae</taxon>
        <taxon>Rubinisphaera</taxon>
    </lineage>
</organism>
<dbReference type="PROSITE" id="PS51318">
    <property type="entry name" value="TAT"/>
    <property type="match status" value="1"/>
</dbReference>
<dbReference type="SUPFAM" id="SSF51658">
    <property type="entry name" value="Xylose isomerase-like"/>
    <property type="match status" value="1"/>
</dbReference>
<reference evidence="2 3" key="1">
    <citation type="submission" date="2019-02" db="EMBL/GenBank/DDBJ databases">
        <title>Deep-cultivation of Planctomycetes and their phenomic and genomic characterization uncovers novel biology.</title>
        <authorList>
            <person name="Wiegand S."/>
            <person name="Jogler M."/>
            <person name="Boedeker C."/>
            <person name="Pinto D."/>
            <person name="Vollmers J."/>
            <person name="Rivas-Marin E."/>
            <person name="Kohn T."/>
            <person name="Peeters S.H."/>
            <person name="Heuer A."/>
            <person name="Rast P."/>
            <person name="Oberbeckmann S."/>
            <person name="Bunk B."/>
            <person name="Jeske O."/>
            <person name="Meyerdierks A."/>
            <person name="Storesund J.E."/>
            <person name="Kallscheuer N."/>
            <person name="Luecker S."/>
            <person name="Lage O.M."/>
            <person name="Pohl T."/>
            <person name="Merkel B.J."/>
            <person name="Hornburger P."/>
            <person name="Mueller R.-W."/>
            <person name="Bruemmer F."/>
            <person name="Labrenz M."/>
            <person name="Spormann A.M."/>
            <person name="Op Den Camp H."/>
            <person name="Overmann J."/>
            <person name="Amann R."/>
            <person name="Jetten M.S.M."/>
            <person name="Mascher T."/>
            <person name="Medema M.H."/>
            <person name="Devos D.P."/>
            <person name="Kaster A.-K."/>
            <person name="Ovreas L."/>
            <person name="Rohde M."/>
            <person name="Galperin M.Y."/>
            <person name="Jogler C."/>
        </authorList>
    </citation>
    <scope>NUCLEOTIDE SEQUENCE [LARGE SCALE GENOMIC DNA]</scope>
    <source>
        <strain evidence="2 3">Pan54</strain>
    </source>
</reference>